<keyword evidence="2" id="KW-1185">Reference proteome</keyword>
<proteinExistence type="predicted"/>
<evidence type="ECO:0008006" key="3">
    <source>
        <dbReference type="Google" id="ProtNLM"/>
    </source>
</evidence>
<protein>
    <recommendedName>
        <fullName evidence="3">Transglutaminase-like cysteine proteinase</fullName>
    </recommendedName>
</protein>
<evidence type="ECO:0000313" key="1">
    <source>
        <dbReference type="EMBL" id="GHC61974.1"/>
    </source>
</evidence>
<name>A0A8J3DFQ7_9HYPH</name>
<reference evidence="1" key="1">
    <citation type="journal article" date="2014" name="Int. J. Syst. Evol. Microbiol.">
        <title>Complete genome sequence of Corynebacterium casei LMG S-19264T (=DSM 44701T), isolated from a smear-ripened cheese.</title>
        <authorList>
            <consortium name="US DOE Joint Genome Institute (JGI-PGF)"/>
            <person name="Walter F."/>
            <person name="Albersmeier A."/>
            <person name="Kalinowski J."/>
            <person name="Ruckert C."/>
        </authorList>
    </citation>
    <scope>NUCLEOTIDE SEQUENCE</scope>
    <source>
        <strain evidence="1">KCTC 42097</strain>
    </source>
</reference>
<gene>
    <name evidence="1" type="ORF">GCM10010136_02900</name>
</gene>
<dbReference type="EMBL" id="BMZO01000001">
    <property type="protein sequence ID" value="GHC61974.1"/>
    <property type="molecule type" value="Genomic_DNA"/>
</dbReference>
<dbReference type="AlphaFoldDB" id="A0A8J3DFQ7"/>
<sequence length="210" mass="23058">MIVFLELGDIAMIGSIAKKIALMTFALGGFSQPAMANGASMTVGARTSQPIGHYEFCQVLPDECAATTPVRSIELTRPLWELLKKVNLDVNSSYVPMTDMEMWGVEERWSYPEIGADCEDYALEKRRRLTAAGIPASNLLMTVALQPDGSGHAVLTLTTRQGDFILDNIEPKILAWHDTSYTYLKRQSAAHAGVWLAINDGRDVPVASLR</sequence>
<accession>A0A8J3DFQ7</accession>
<organism evidence="1 2">
    <name type="scientific">Limoniibacter endophyticus</name>
    <dbReference type="NCBI Taxonomy" id="1565040"/>
    <lineage>
        <taxon>Bacteria</taxon>
        <taxon>Pseudomonadati</taxon>
        <taxon>Pseudomonadota</taxon>
        <taxon>Alphaproteobacteria</taxon>
        <taxon>Hyphomicrobiales</taxon>
        <taxon>Bartonellaceae</taxon>
        <taxon>Limoniibacter</taxon>
    </lineage>
</organism>
<evidence type="ECO:0000313" key="2">
    <source>
        <dbReference type="Proteomes" id="UP000641137"/>
    </source>
</evidence>
<dbReference type="PANTHER" id="PTHR39327:SF1">
    <property type="entry name" value="BLR5470 PROTEIN"/>
    <property type="match status" value="1"/>
</dbReference>
<dbReference type="Proteomes" id="UP000641137">
    <property type="component" value="Unassembled WGS sequence"/>
</dbReference>
<comment type="caution">
    <text evidence="1">The sequence shown here is derived from an EMBL/GenBank/DDBJ whole genome shotgun (WGS) entry which is preliminary data.</text>
</comment>
<dbReference type="PANTHER" id="PTHR39327">
    <property type="match status" value="1"/>
</dbReference>
<dbReference type="Gene3D" id="3.10.620.30">
    <property type="match status" value="1"/>
</dbReference>
<dbReference type="Pfam" id="PF06035">
    <property type="entry name" value="Peptidase_C93"/>
    <property type="match status" value="1"/>
</dbReference>
<dbReference type="InterPro" id="IPR010319">
    <property type="entry name" value="Transglutaminase-like_Cys_pept"/>
</dbReference>
<reference evidence="1" key="2">
    <citation type="submission" date="2020-09" db="EMBL/GenBank/DDBJ databases">
        <authorList>
            <person name="Sun Q."/>
            <person name="Kim S."/>
        </authorList>
    </citation>
    <scope>NUCLEOTIDE SEQUENCE</scope>
    <source>
        <strain evidence="1">KCTC 42097</strain>
    </source>
</reference>